<sequence>MASSETLFREGVAQARRVSLKGSVRLASPVSHAAWTLASLLVGGTIIGWLLAGHYTRREHVTGTLVPQAGLIDVYARAAGQVTHVAAREGMTVKAGDPLIVLSGERSSEALGDTSAQISTLLQGQRERLQIDIKDAQHLSDEQAAGFRNQQRLLQDQVAQIDAQLAIQHRQVSSQLALLEKIRPLLVKGYISSLQVQQQESQELDAEAQVKALTRQRYETSLQIDSVIHQLAQLPLTSEAKLNELHRQMAQGDQSLAQNEAERSVVLRAPYDGTVSSVLIKPGQAVSAGQALLSLVPRGSALQAQLLVPSRAIGFVHDGTDVALHYQAFPYQKFGVHHGRVTGVSRSALTPAEVTTLLGQQATNEPMYRVQVALSAQSIDAYGKGEALKPGMALDADLLLDRRRLIEWVFEPLYGMRRRAEGTR</sequence>
<evidence type="ECO:0000313" key="4">
    <source>
        <dbReference type="Proteomes" id="UP000490980"/>
    </source>
</evidence>
<dbReference type="Pfam" id="PF26002">
    <property type="entry name" value="Beta-barrel_AprE"/>
    <property type="match status" value="1"/>
</dbReference>
<dbReference type="RefSeq" id="WP_166946494.1">
    <property type="nucleotide sequence ID" value="NZ_JAARLZ010000002.1"/>
</dbReference>
<evidence type="ECO:0000259" key="2">
    <source>
        <dbReference type="Pfam" id="PF26002"/>
    </source>
</evidence>
<dbReference type="EMBL" id="JAARLZ010000002">
    <property type="protein sequence ID" value="NII05378.1"/>
    <property type="molecule type" value="Genomic_DNA"/>
</dbReference>
<comment type="caution">
    <text evidence="3">The sequence shown here is derived from an EMBL/GenBank/DDBJ whole genome shotgun (WGS) entry which is preliminary data.</text>
</comment>
<dbReference type="Gene3D" id="2.40.30.170">
    <property type="match status" value="1"/>
</dbReference>
<dbReference type="PANTHER" id="PTHR30386">
    <property type="entry name" value="MEMBRANE FUSION SUBUNIT OF EMRAB-TOLC MULTIDRUG EFFLUX PUMP"/>
    <property type="match status" value="1"/>
</dbReference>
<accession>A0A7X5U7Y1</accession>
<keyword evidence="4" id="KW-1185">Reference proteome</keyword>
<organism evidence="3 4">
    <name type="scientific">Luteibacter anthropi</name>
    <dbReference type="NCBI Taxonomy" id="564369"/>
    <lineage>
        <taxon>Bacteria</taxon>
        <taxon>Pseudomonadati</taxon>
        <taxon>Pseudomonadota</taxon>
        <taxon>Gammaproteobacteria</taxon>
        <taxon>Lysobacterales</taxon>
        <taxon>Rhodanobacteraceae</taxon>
        <taxon>Luteibacter</taxon>
    </lineage>
</organism>
<dbReference type="Gene3D" id="2.40.50.100">
    <property type="match status" value="1"/>
</dbReference>
<dbReference type="AlphaFoldDB" id="A0A7X5U7Y1"/>
<dbReference type="PANTHER" id="PTHR30386:SF28">
    <property type="entry name" value="EXPORTED PROTEIN"/>
    <property type="match status" value="1"/>
</dbReference>
<dbReference type="Pfam" id="PF25973">
    <property type="entry name" value="BSH_CzcB"/>
    <property type="match status" value="1"/>
</dbReference>
<name>A0A7X5U7Y1_9GAMM</name>
<dbReference type="InterPro" id="IPR058647">
    <property type="entry name" value="BSH_CzcB-like"/>
</dbReference>
<dbReference type="Proteomes" id="UP000490980">
    <property type="component" value="Unassembled WGS sequence"/>
</dbReference>
<dbReference type="InterPro" id="IPR058982">
    <property type="entry name" value="Beta-barrel_AprE"/>
</dbReference>
<protein>
    <submittedName>
        <fullName evidence="3">HlyD family efflux transporter periplasmic adaptor subunit</fullName>
    </submittedName>
</protein>
<dbReference type="InterPro" id="IPR011053">
    <property type="entry name" value="Single_hybrid_motif"/>
</dbReference>
<dbReference type="SUPFAM" id="SSF51230">
    <property type="entry name" value="Single hybrid motif"/>
    <property type="match status" value="1"/>
</dbReference>
<dbReference type="PRINTS" id="PR01490">
    <property type="entry name" value="RTXTOXIND"/>
</dbReference>
<evidence type="ECO:0000259" key="1">
    <source>
        <dbReference type="Pfam" id="PF25973"/>
    </source>
</evidence>
<feature type="domain" description="AprE-like beta-barrel" evidence="2">
    <location>
        <begin position="304"/>
        <end position="398"/>
    </location>
</feature>
<gene>
    <name evidence="3" type="ORF">HBF25_03120</name>
</gene>
<proteinExistence type="predicted"/>
<reference evidence="3 4" key="1">
    <citation type="submission" date="2020-03" db="EMBL/GenBank/DDBJ databases">
        <authorList>
            <person name="Lai Q."/>
        </authorList>
    </citation>
    <scope>NUCLEOTIDE SEQUENCE [LARGE SCALE GENOMIC DNA]</scope>
    <source>
        <strain evidence="3 4">CCUG 25036</strain>
    </source>
</reference>
<dbReference type="InterPro" id="IPR050739">
    <property type="entry name" value="MFP"/>
</dbReference>
<evidence type="ECO:0000313" key="3">
    <source>
        <dbReference type="EMBL" id="NII05378.1"/>
    </source>
</evidence>
<feature type="domain" description="CzcB-like barrel-sandwich hybrid" evidence="1">
    <location>
        <begin position="73"/>
        <end position="293"/>
    </location>
</feature>